<evidence type="ECO:0000313" key="1">
    <source>
        <dbReference type="EMBL" id="MDT6977520.1"/>
    </source>
</evidence>
<reference evidence="2" key="2">
    <citation type="submission" date="2017-10" db="EMBL/GenBank/DDBJ databases">
        <authorList>
            <person name="Banno H."/>
            <person name="Chua N.-H."/>
        </authorList>
    </citation>
    <scope>NUCLEOTIDE SEQUENCE</scope>
    <source>
        <strain evidence="2">12905</strain>
    </source>
</reference>
<reference evidence="4" key="3">
    <citation type="submission" date="2023-07" db="EMBL/GenBank/DDBJ databases">
        <title>A gut symbiont ubiquitin homologue binds and inactivates peptidyl-prolyl isomerase to mediate the interbacterial arms race in the human gut.</title>
        <authorList>
            <person name="Jiang K."/>
            <person name="Li W."/>
            <person name="Tong M."/>
            <person name="Xu J."/>
            <person name="Chen Z."/>
            <person name="Yang Y."/>
            <person name="Zang Y."/>
            <person name="Jiao X."/>
            <person name="Liu C."/>
            <person name="Lim B."/>
            <person name="Jiang X."/>
            <person name="Wang J."/>
            <person name="Wu D."/>
            <person name="Wang M."/>
            <person name="Liu S.-J."/>
            <person name="Shao F."/>
            <person name="Gao X."/>
        </authorList>
    </citation>
    <scope>NUCLEOTIDE SEQUENCE [LARGE SCALE GENOMIC DNA]</scope>
    <source>
        <strain evidence="4">GS077</strain>
    </source>
</reference>
<dbReference type="RefSeq" id="WP_009292560.1">
    <property type="nucleotide sequence ID" value="NZ_BAABYZ010000001.1"/>
</dbReference>
<protein>
    <submittedName>
        <fullName evidence="1">Uncharacterized protein</fullName>
    </submittedName>
</protein>
<evidence type="ECO:0000313" key="2">
    <source>
        <dbReference type="EMBL" id="PJY73722.1"/>
    </source>
</evidence>
<dbReference type="AlphaFoldDB" id="A0A0K6BYV2"/>
<dbReference type="EMBL" id="JAVFHL010000001">
    <property type="protein sequence ID" value="MDT6977520.1"/>
    <property type="molecule type" value="Genomic_DNA"/>
</dbReference>
<gene>
    <name evidence="1" type="ORF">BFGS077_002823</name>
    <name evidence="2" type="ORF">CQW34_02996</name>
</gene>
<dbReference type="Proteomes" id="UP001258434">
    <property type="component" value="Unassembled WGS sequence"/>
</dbReference>
<reference evidence="1" key="5">
    <citation type="submission" date="2024-03" db="EMBL/GenBank/DDBJ databases">
        <title>A gut symbiont ubiquitin homologue binds and inactivates peptidyl-prolyl isomerase to mediate the interbacterial arms race in the human gut.</title>
        <authorList>
            <person name="Jiang K."/>
            <person name="Li W."/>
            <person name="Tong M."/>
            <person name="Xu J."/>
            <person name="Chen Z."/>
            <person name="Yang Y."/>
            <person name="Zang Y."/>
            <person name="Jiao X."/>
            <person name="Liu C."/>
            <person name="Lim B."/>
            <person name="Jiang X."/>
            <person name="Wang J."/>
            <person name="Wu D."/>
            <person name="Wang M."/>
            <person name="Liu S.-J."/>
            <person name="Shao F."/>
            <person name="Gao X."/>
        </authorList>
    </citation>
    <scope>NUCLEOTIDE SEQUENCE</scope>
    <source>
        <strain evidence="1">GS077</strain>
    </source>
</reference>
<evidence type="ECO:0000313" key="3">
    <source>
        <dbReference type="Proteomes" id="UP000231846"/>
    </source>
</evidence>
<reference evidence="2 3" key="1">
    <citation type="journal article" date="2017" name="MBio">
        <title>Gut Symbiont Bacteroides fragilis Secretes a Eukaryotic-Like Ubiquitin Protein That Mediates Intraspecies Antagonism.</title>
        <authorList>
            <person name="Chatzidaki-Livanis M."/>
            <person name="Coyne M.J."/>
            <person name="Roelofs K.G."/>
            <person name="Gentyala R.R."/>
            <person name="Caldwell J.M."/>
            <person name="Comstock L.E."/>
        </authorList>
    </citation>
    <scope>NUCLEOTIDE SEQUENCE [LARGE SCALE GENOMIC DNA]</scope>
    <source>
        <strain evidence="2 3">12905</strain>
    </source>
</reference>
<reference evidence="1 4" key="4">
    <citation type="submission" date="2023-08" db="EMBL/GenBank/DDBJ databases">
        <authorList>
            <person name="Du M."/>
            <person name="Liu C."/>
            <person name="Liu S.-J."/>
        </authorList>
    </citation>
    <scope>NUCLEOTIDE SEQUENCE [LARGE SCALE GENOMIC DNA]</scope>
    <source>
        <strain evidence="1 4">GS077</strain>
    </source>
</reference>
<proteinExistence type="predicted"/>
<dbReference type="EMBL" id="PDCW01000022">
    <property type="protein sequence ID" value="PJY73722.1"/>
    <property type="molecule type" value="Genomic_DNA"/>
</dbReference>
<accession>F7LSA9</accession>
<sequence length="78" mass="8469">MKKLKLKKITLAEMPSEAMDKVNGGNNEVKSAPITTISLISLYTYSIIASACDDCASYGCNTRYCQQESKASYCLCTG</sequence>
<evidence type="ECO:0000313" key="4">
    <source>
        <dbReference type="Proteomes" id="UP001258434"/>
    </source>
</evidence>
<name>A0A0K6BYV2_BACFG</name>
<comment type="caution">
    <text evidence="1">The sequence shown here is derived from an EMBL/GenBank/DDBJ whole genome shotgun (WGS) entry which is preliminary data.</text>
</comment>
<accession>A0A0K6BYV2</accession>
<organism evidence="1 4">
    <name type="scientific">Bacteroides fragilis</name>
    <dbReference type="NCBI Taxonomy" id="817"/>
    <lineage>
        <taxon>Bacteria</taxon>
        <taxon>Pseudomonadati</taxon>
        <taxon>Bacteroidota</taxon>
        <taxon>Bacteroidia</taxon>
        <taxon>Bacteroidales</taxon>
        <taxon>Bacteroidaceae</taxon>
        <taxon>Bacteroides</taxon>
    </lineage>
</organism>
<dbReference type="Proteomes" id="UP000231846">
    <property type="component" value="Unassembled WGS sequence"/>
</dbReference>